<keyword evidence="2" id="KW-0328">Glycosyltransferase</keyword>
<protein>
    <submittedName>
        <fullName evidence="5">Glycosyl transferase, family 2</fullName>
    </submittedName>
</protein>
<keyword evidence="3 5" id="KW-0808">Transferase</keyword>
<proteinExistence type="inferred from homology"/>
<gene>
    <name evidence="5" type="ORF">BGL_1c21980</name>
</gene>
<dbReference type="AlphaFoldDB" id="A0A0B6RMZ0"/>
<keyword evidence="6" id="KW-1185">Reference proteome</keyword>
<dbReference type="PANTHER" id="PTHR43179:SF12">
    <property type="entry name" value="GALACTOFURANOSYLTRANSFERASE GLFT2"/>
    <property type="match status" value="1"/>
</dbReference>
<organism evidence="5 6">
    <name type="scientific">Burkholderia plantarii</name>
    <dbReference type="NCBI Taxonomy" id="41899"/>
    <lineage>
        <taxon>Bacteria</taxon>
        <taxon>Pseudomonadati</taxon>
        <taxon>Pseudomonadota</taxon>
        <taxon>Betaproteobacteria</taxon>
        <taxon>Burkholderiales</taxon>
        <taxon>Burkholderiaceae</taxon>
        <taxon>Burkholderia</taxon>
    </lineage>
</organism>
<comment type="similarity">
    <text evidence="1">Belongs to the glycosyltransferase 2 family.</text>
</comment>
<reference evidence="5 6" key="2">
    <citation type="journal article" date="2016" name="Appl. Microbiol. Biotechnol.">
        <title>Mutations improving production and secretion of extracellular lipase by Burkholderia glumae PG1.</title>
        <authorList>
            <person name="Knapp A."/>
            <person name="Voget S."/>
            <person name="Gao R."/>
            <person name="Zaburannyi N."/>
            <person name="Krysciak D."/>
            <person name="Breuer M."/>
            <person name="Hauer B."/>
            <person name="Streit W.R."/>
            <person name="Muller R."/>
            <person name="Daniel R."/>
            <person name="Jaeger K.E."/>
        </authorList>
    </citation>
    <scope>NUCLEOTIDE SEQUENCE [LARGE SCALE GENOMIC DNA]</scope>
    <source>
        <strain evidence="5 6">PG1</strain>
    </source>
</reference>
<evidence type="ECO:0000259" key="4">
    <source>
        <dbReference type="Pfam" id="PF00535"/>
    </source>
</evidence>
<dbReference type="PANTHER" id="PTHR43179">
    <property type="entry name" value="RHAMNOSYLTRANSFERASE WBBL"/>
    <property type="match status" value="1"/>
</dbReference>
<dbReference type="KEGG" id="bgp:BGL_1c21980"/>
<evidence type="ECO:0000256" key="2">
    <source>
        <dbReference type="ARBA" id="ARBA00022676"/>
    </source>
</evidence>
<dbReference type="GO" id="GO:0016757">
    <property type="term" value="F:glycosyltransferase activity"/>
    <property type="evidence" value="ECO:0007669"/>
    <property type="project" value="UniProtKB-KW"/>
</dbReference>
<evidence type="ECO:0000313" key="5">
    <source>
        <dbReference type="EMBL" id="AJK46702.1"/>
    </source>
</evidence>
<dbReference type="Proteomes" id="UP000031838">
    <property type="component" value="Chromosome 1"/>
</dbReference>
<evidence type="ECO:0000313" key="6">
    <source>
        <dbReference type="Proteomes" id="UP000031838"/>
    </source>
</evidence>
<dbReference type="InterPro" id="IPR029044">
    <property type="entry name" value="Nucleotide-diphossugar_trans"/>
</dbReference>
<evidence type="ECO:0000256" key="1">
    <source>
        <dbReference type="ARBA" id="ARBA00006739"/>
    </source>
</evidence>
<dbReference type="Pfam" id="PF00535">
    <property type="entry name" value="Glycos_transf_2"/>
    <property type="match status" value="1"/>
</dbReference>
<name>A0A0B6RMZ0_BURPL</name>
<dbReference type="RefSeq" id="WP_042625146.1">
    <property type="nucleotide sequence ID" value="NZ_CP002580.1"/>
</dbReference>
<dbReference type="SUPFAM" id="SSF53448">
    <property type="entry name" value="Nucleotide-diphospho-sugar transferases"/>
    <property type="match status" value="1"/>
</dbReference>
<sequence length="327" mass="34679">MGHAPISQRISVVVLTWNRADELAATLGHLLALPESPPIFVADNGSDDNTVALVKARFPTVCVVECGENRGAAGRNLAAACVATDYVAFCDDDTWWEPGALARAVQVLDAWPNVGVLSARVVVGDEAATDPGCAAMSLSPLGSEGLPGPALVGYMAGACVFRTALFRDVGGYEPRLFIGGEEELVALDVLALGHSIVYCDQLTVHHHPSVQRDSGLRRRMLARNAAWVGWLRLPWPEAGRATLRALGTFAREGHLLRDGLALLRGLAWILPRRRVVPPNLTALRRRVALAGRRPQAPAPATAVAMAKAAVEAEAAARHPAGKVDVSS</sequence>
<accession>A0A0B6RMZ0</accession>
<feature type="domain" description="Glycosyltransferase 2-like" evidence="4">
    <location>
        <begin position="11"/>
        <end position="131"/>
    </location>
</feature>
<dbReference type="EMBL" id="CP002580">
    <property type="protein sequence ID" value="AJK46702.1"/>
    <property type="molecule type" value="Genomic_DNA"/>
</dbReference>
<dbReference type="HOGENOM" id="CLU_060110_0_0_4"/>
<dbReference type="Gene3D" id="3.90.550.10">
    <property type="entry name" value="Spore Coat Polysaccharide Biosynthesis Protein SpsA, Chain A"/>
    <property type="match status" value="1"/>
</dbReference>
<reference evidence="6" key="1">
    <citation type="submission" date="2011-03" db="EMBL/GenBank/DDBJ databases">
        <authorList>
            <person name="Voget S."/>
            <person name="Streit W.R."/>
            <person name="Jaeger K.E."/>
            <person name="Daniel R."/>
        </authorList>
    </citation>
    <scope>NUCLEOTIDE SEQUENCE [LARGE SCALE GENOMIC DNA]</scope>
    <source>
        <strain evidence="6">PG1</strain>
    </source>
</reference>
<dbReference type="InterPro" id="IPR001173">
    <property type="entry name" value="Glyco_trans_2-like"/>
</dbReference>
<evidence type="ECO:0000256" key="3">
    <source>
        <dbReference type="ARBA" id="ARBA00022679"/>
    </source>
</evidence>